<name>A0A2K3M8S1_TRIPR</name>
<dbReference type="GO" id="GO:0005506">
    <property type="term" value="F:iron ion binding"/>
    <property type="evidence" value="ECO:0007669"/>
    <property type="project" value="InterPro"/>
</dbReference>
<reference evidence="4 5" key="2">
    <citation type="journal article" date="2017" name="Front. Plant Sci.">
        <title>Gene Classification and Mining of Molecular Markers Useful in Red Clover (Trifolium pratense) Breeding.</title>
        <authorList>
            <person name="Istvanek J."/>
            <person name="Dluhosova J."/>
            <person name="Dluhos P."/>
            <person name="Patkova L."/>
            <person name="Nedelnik J."/>
            <person name="Repkova J."/>
        </authorList>
    </citation>
    <scope>NUCLEOTIDE SEQUENCE [LARGE SCALE GENOMIC DNA]</scope>
    <source>
        <strain evidence="5">cv. Tatra</strain>
        <tissue evidence="4">Young leaves</tissue>
    </source>
</reference>
<keyword evidence="2" id="KW-0479">Metal-binding</keyword>
<evidence type="ECO:0000256" key="2">
    <source>
        <dbReference type="ARBA" id="ARBA00022723"/>
    </source>
</evidence>
<dbReference type="Gene3D" id="1.10.630.10">
    <property type="entry name" value="Cytochrome P450"/>
    <property type="match status" value="1"/>
</dbReference>
<evidence type="ECO:0000313" key="4">
    <source>
        <dbReference type="EMBL" id="PNX87175.1"/>
    </source>
</evidence>
<sequence length="90" mass="10330">MNHLSTFIVGDYFPSLAWVDVLSGKIRKIKDTFEDLDSVFDQVIEERLGVKKIENDQIKKKGFIDILLQLKEDGMLGFELSNNDIKAILE</sequence>
<dbReference type="SUPFAM" id="SSF48264">
    <property type="entry name" value="Cytochrome P450"/>
    <property type="match status" value="1"/>
</dbReference>
<proteinExistence type="inferred from homology"/>
<feature type="non-terminal residue" evidence="4">
    <location>
        <position position="90"/>
    </location>
</feature>
<dbReference type="InterPro" id="IPR036396">
    <property type="entry name" value="Cyt_P450_sf"/>
</dbReference>
<dbReference type="AlphaFoldDB" id="A0A2K3M8S1"/>
<dbReference type="GO" id="GO:0020037">
    <property type="term" value="F:heme binding"/>
    <property type="evidence" value="ECO:0007669"/>
    <property type="project" value="InterPro"/>
</dbReference>
<dbReference type="PANTHER" id="PTHR47955">
    <property type="entry name" value="CYTOCHROME P450 FAMILY 71 PROTEIN"/>
    <property type="match status" value="1"/>
</dbReference>
<comment type="caution">
    <text evidence="4">The sequence shown here is derived from an EMBL/GenBank/DDBJ whole genome shotgun (WGS) entry which is preliminary data.</text>
</comment>
<gene>
    <name evidence="4" type="ORF">L195_g043261</name>
</gene>
<dbReference type="GO" id="GO:0004497">
    <property type="term" value="F:monooxygenase activity"/>
    <property type="evidence" value="ECO:0007669"/>
    <property type="project" value="InterPro"/>
</dbReference>
<keyword evidence="3" id="KW-0408">Iron</keyword>
<protein>
    <submittedName>
        <fullName evidence="4">Cytochrome p450 71a1-like protein</fullName>
    </submittedName>
</protein>
<reference evidence="4 5" key="1">
    <citation type="journal article" date="2014" name="Am. J. Bot.">
        <title>Genome assembly and annotation for red clover (Trifolium pratense; Fabaceae).</title>
        <authorList>
            <person name="Istvanek J."/>
            <person name="Jaros M."/>
            <person name="Krenek A."/>
            <person name="Repkova J."/>
        </authorList>
    </citation>
    <scope>NUCLEOTIDE SEQUENCE [LARGE SCALE GENOMIC DNA]</scope>
    <source>
        <strain evidence="5">cv. Tatra</strain>
        <tissue evidence="4">Young leaves</tissue>
    </source>
</reference>
<evidence type="ECO:0000256" key="3">
    <source>
        <dbReference type="ARBA" id="ARBA00023004"/>
    </source>
</evidence>
<evidence type="ECO:0000313" key="5">
    <source>
        <dbReference type="Proteomes" id="UP000236291"/>
    </source>
</evidence>
<dbReference type="EMBL" id="ASHM01053185">
    <property type="protein sequence ID" value="PNX87175.1"/>
    <property type="molecule type" value="Genomic_DNA"/>
</dbReference>
<accession>A0A2K3M8S1</accession>
<dbReference type="GO" id="GO:0016705">
    <property type="term" value="F:oxidoreductase activity, acting on paired donors, with incorporation or reduction of molecular oxygen"/>
    <property type="evidence" value="ECO:0007669"/>
    <property type="project" value="InterPro"/>
</dbReference>
<evidence type="ECO:0000256" key="1">
    <source>
        <dbReference type="ARBA" id="ARBA00010617"/>
    </source>
</evidence>
<dbReference type="Proteomes" id="UP000236291">
    <property type="component" value="Unassembled WGS sequence"/>
</dbReference>
<dbReference type="STRING" id="57577.A0A2K3M8S1"/>
<organism evidence="4 5">
    <name type="scientific">Trifolium pratense</name>
    <name type="common">Red clover</name>
    <dbReference type="NCBI Taxonomy" id="57577"/>
    <lineage>
        <taxon>Eukaryota</taxon>
        <taxon>Viridiplantae</taxon>
        <taxon>Streptophyta</taxon>
        <taxon>Embryophyta</taxon>
        <taxon>Tracheophyta</taxon>
        <taxon>Spermatophyta</taxon>
        <taxon>Magnoliopsida</taxon>
        <taxon>eudicotyledons</taxon>
        <taxon>Gunneridae</taxon>
        <taxon>Pentapetalae</taxon>
        <taxon>rosids</taxon>
        <taxon>fabids</taxon>
        <taxon>Fabales</taxon>
        <taxon>Fabaceae</taxon>
        <taxon>Papilionoideae</taxon>
        <taxon>50 kb inversion clade</taxon>
        <taxon>NPAAA clade</taxon>
        <taxon>Hologalegina</taxon>
        <taxon>IRL clade</taxon>
        <taxon>Trifolieae</taxon>
        <taxon>Trifolium</taxon>
    </lineage>
</organism>
<comment type="similarity">
    <text evidence="1">Belongs to the cytochrome P450 family.</text>
</comment>
<dbReference type="PANTHER" id="PTHR47955:SF15">
    <property type="entry name" value="CYTOCHROME P450 71A2-LIKE"/>
    <property type="match status" value="1"/>
</dbReference>